<reference evidence="2 3" key="1">
    <citation type="submission" date="2018-06" db="EMBL/GenBank/DDBJ databases">
        <title>Genomic Encyclopedia of Type Strains, Phase III (KMG-III): the genomes of soil and plant-associated and newly described type strains.</title>
        <authorList>
            <person name="Whitman W."/>
        </authorList>
    </citation>
    <scope>NUCLEOTIDE SEQUENCE [LARGE SCALE GENOMIC DNA]</scope>
    <source>
        <strain evidence="2 3">LMG 23644</strain>
    </source>
</reference>
<proteinExistence type="predicted"/>
<dbReference type="EMBL" id="QLTK01000001">
    <property type="protein sequence ID" value="RAS39204.1"/>
    <property type="molecule type" value="Genomic_DNA"/>
</dbReference>
<name>A0A329D4G5_9BURK</name>
<dbReference type="AlphaFoldDB" id="A0A329D4G5"/>
<organism evidence="2 3">
    <name type="scientific">Paraburkholderia bryophila</name>
    <dbReference type="NCBI Taxonomy" id="420952"/>
    <lineage>
        <taxon>Bacteria</taxon>
        <taxon>Pseudomonadati</taxon>
        <taxon>Pseudomonadota</taxon>
        <taxon>Betaproteobacteria</taxon>
        <taxon>Burkholderiales</taxon>
        <taxon>Burkholderiaceae</taxon>
        <taxon>Paraburkholderia</taxon>
    </lineage>
</organism>
<protein>
    <submittedName>
        <fullName evidence="2">Uncharacterized protein</fullName>
    </submittedName>
</protein>
<feature type="transmembrane region" description="Helical" evidence="1">
    <location>
        <begin position="6"/>
        <end position="29"/>
    </location>
</feature>
<evidence type="ECO:0000313" key="3">
    <source>
        <dbReference type="Proteomes" id="UP000248918"/>
    </source>
</evidence>
<evidence type="ECO:0000313" key="2">
    <source>
        <dbReference type="EMBL" id="RAS39204.1"/>
    </source>
</evidence>
<comment type="caution">
    <text evidence="2">The sequence shown here is derived from an EMBL/GenBank/DDBJ whole genome shotgun (WGS) entry which is preliminary data.</text>
</comment>
<keyword evidence="1" id="KW-0812">Transmembrane</keyword>
<dbReference type="OrthoDB" id="9006417at2"/>
<keyword evidence="1" id="KW-0472">Membrane</keyword>
<dbReference type="Proteomes" id="UP000248918">
    <property type="component" value="Unassembled WGS sequence"/>
</dbReference>
<accession>A0A329D4G5</accession>
<evidence type="ECO:0000256" key="1">
    <source>
        <dbReference type="SAM" id="Phobius"/>
    </source>
</evidence>
<gene>
    <name evidence="2" type="ORF">BX591_101541</name>
</gene>
<sequence length="195" mass="21320">MAYTDLAVLGGVGVLALACLAVCGVYVYWGSDRYRRRQQKHAAQKSVAQVVALDNKNLTGARATMGTELSHLCKTSLYRAVFSHDHDESVVFLSADSRDDARARAAAALAAIHRLPVQEVTLSNLASFRELVDIGVSDDEDVRIFELAWKGPQVSAWVEHPLFLINDPSLLGKWAELYADLAREVALAAIDRARG</sequence>
<keyword evidence="1" id="KW-1133">Transmembrane helix</keyword>